<dbReference type="OrthoDB" id="3615082at2"/>
<gene>
    <name evidence="1" type="ORF">EV378_3482</name>
</gene>
<evidence type="ECO:0000313" key="1">
    <source>
        <dbReference type="EMBL" id="TCK27610.1"/>
    </source>
</evidence>
<dbReference type="SUPFAM" id="SSF56784">
    <property type="entry name" value="HAD-like"/>
    <property type="match status" value="1"/>
</dbReference>
<name>A0A4R1I2S7_PSEEN</name>
<dbReference type="InterPro" id="IPR023214">
    <property type="entry name" value="HAD_sf"/>
</dbReference>
<dbReference type="RefSeq" id="WP_132426633.1">
    <property type="nucleotide sequence ID" value="NZ_SMFZ01000001.1"/>
</dbReference>
<evidence type="ECO:0000313" key="2">
    <source>
        <dbReference type="Proteomes" id="UP000295560"/>
    </source>
</evidence>
<organism evidence="1 2">
    <name type="scientific">Pseudonocardia endophytica</name>
    <dbReference type="NCBI Taxonomy" id="401976"/>
    <lineage>
        <taxon>Bacteria</taxon>
        <taxon>Bacillati</taxon>
        <taxon>Actinomycetota</taxon>
        <taxon>Actinomycetes</taxon>
        <taxon>Pseudonocardiales</taxon>
        <taxon>Pseudonocardiaceae</taxon>
        <taxon>Pseudonocardia</taxon>
    </lineage>
</organism>
<dbReference type="AlphaFoldDB" id="A0A4R1I2S7"/>
<dbReference type="InterPro" id="IPR036412">
    <property type="entry name" value="HAD-like_sf"/>
</dbReference>
<dbReference type="Gene3D" id="3.40.50.1000">
    <property type="entry name" value="HAD superfamily/HAD-like"/>
    <property type="match status" value="1"/>
</dbReference>
<sequence length="218" mass="24195">MTGLHVFDMDGTLLRGAASVELSRHLGTFDEANAIENGWVRGEITETGFWERMLPLWSAASEADIDDAFAHAAWIDGVREVFADIARRGEHSIVISQSPHFFVERLQRWGAHRTFGSQVGPHMRAEEWSLLTQQHKVDITLSVLDELGIDESRCLAYGDSTSDVLLFEHLHNTVGVNSNGSLRSSATVVYDGDDIREAYALGRSLWERSATTCSESTS</sequence>
<dbReference type="Proteomes" id="UP000295560">
    <property type="component" value="Unassembled WGS sequence"/>
</dbReference>
<keyword evidence="2" id="KW-1185">Reference proteome</keyword>
<protein>
    <submittedName>
        <fullName evidence="1">Phosphoserine phosphatase</fullName>
    </submittedName>
</protein>
<dbReference type="EMBL" id="SMFZ01000001">
    <property type="protein sequence ID" value="TCK27610.1"/>
    <property type="molecule type" value="Genomic_DNA"/>
</dbReference>
<proteinExistence type="predicted"/>
<comment type="caution">
    <text evidence="1">The sequence shown here is derived from an EMBL/GenBank/DDBJ whole genome shotgun (WGS) entry which is preliminary data.</text>
</comment>
<reference evidence="1 2" key="1">
    <citation type="submission" date="2019-03" db="EMBL/GenBank/DDBJ databases">
        <title>Sequencing the genomes of 1000 actinobacteria strains.</title>
        <authorList>
            <person name="Klenk H.-P."/>
        </authorList>
    </citation>
    <scope>NUCLEOTIDE SEQUENCE [LARGE SCALE GENOMIC DNA]</scope>
    <source>
        <strain evidence="1 2">DSM 44969</strain>
    </source>
</reference>
<dbReference type="Pfam" id="PF12710">
    <property type="entry name" value="HAD"/>
    <property type="match status" value="1"/>
</dbReference>
<accession>A0A4R1I2S7</accession>
<dbReference type="NCBIfam" id="TIGR01488">
    <property type="entry name" value="HAD-SF-IB"/>
    <property type="match status" value="1"/>
</dbReference>